<dbReference type="PRINTS" id="PR01035">
    <property type="entry name" value="TCRTETA"/>
</dbReference>
<organism evidence="7 8">
    <name type="scientific">Prorocentrum cordatum</name>
    <dbReference type="NCBI Taxonomy" id="2364126"/>
    <lineage>
        <taxon>Eukaryota</taxon>
        <taxon>Sar</taxon>
        <taxon>Alveolata</taxon>
        <taxon>Dinophyceae</taxon>
        <taxon>Prorocentrales</taxon>
        <taxon>Prorocentraceae</taxon>
        <taxon>Prorocentrum</taxon>
    </lineage>
</organism>
<evidence type="ECO:0000256" key="2">
    <source>
        <dbReference type="ARBA" id="ARBA00022448"/>
    </source>
</evidence>
<keyword evidence="5 6" id="KW-0472">Membrane</keyword>
<dbReference type="InterPro" id="IPR036259">
    <property type="entry name" value="MFS_trans_sf"/>
</dbReference>
<proteinExistence type="predicted"/>
<dbReference type="InterPro" id="IPR001958">
    <property type="entry name" value="Tet-R_TetA/multi-R_MdtG-like"/>
</dbReference>
<keyword evidence="8" id="KW-1185">Reference proteome</keyword>
<dbReference type="PANTHER" id="PTHR23504:SF15">
    <property type="entry name" value="MAJOR FACILITATOR SUPERFAMILY (MFS) PROFILE DOMAIN-CONTAINING PROTEIN"/>
    <property type="match status" value="1"/>
</dbReference>
<keyword evidence="4 6" id="KW-1133">Transmembrane helix</keyword>
<feature type="transmembrane region" description="Helical" evidence="6">
    <location>
        <begin position="30"/>
        <end position="49"/>
    </location>
</feature>
<reference evidence="7" key="1">
    <citation type="submission" date="2023-10" db="EMBL/GenBank/DDBJ databases">
        <authorList>
            <person name="Chen Y."/>
            <person name="Shah S."/>
            <person name="Dougan E. K."/>
            <person name="Thang M."/>
            <person name="Chan C."/>
        </authorList>
    </citation>
    <scope>NUCLEOTIDE SEQUENCE [LARGE SCALE GENOMIC DNA]</scope>
</reference>
<evidence type="ECO:0000256" key="6">
    <source>
        <dbReference type="SAM" id="Phobius"/>
    </source>
</evidence>
<dbReference type="PANTHER" id="PTHR23504">
    <property type="entry name" value="MAJOR FACILITATOR SUPERFAMILY DOMAIN-CONTAINING PROTEIN 10"/>
    <property type="match status" value="1"/>
</dbReference>
<feature type="transmembrane region" description="Helical" evidence="6">
    <location>
        <begin position="160"/>
        <end position="183"/>
    </location>
</feature>
<evidence type="ECO:0000256" key="1">
    <source>
        <dbReference type="ARBA" id="ARBA00004141"/>
    </source>
</evidence>
<dbReference type="EMBL" id="CAUYUJ010019987">
    <property type="protein sequence ID" value="CAK0895075.1"/>
    <property type="molecule type" value="Genomic_DNA"/>
</dbReference>
<dbReference type="Pfam" id="PF07690">
    <property type="entry name" value="MFS_1"/>
    <property type="match status" value="1"/>
</dbReference>
<feature type="transmembrane region" description="Helical" evidence="6">
    <location>
        <begin position="189"/>
        <end position="209"/>
    </location>
</feature>
<feature type="transmembrane region" description="Helical" evidence="6">
    <location>
        <begin position="278"/>
        <end position="297"/>
    </location>
</feature>
<keyword evidence="2" id="KW-0813">Transport</keyword>
<evidence type="ECO:0000256" key="5">
    <source>
        <dbReference type="ARBA" id="ARBA00023136"/>
    </source>
</evidence>
<evidence type="ECO:0008006" key="9">
    <source>
        <dbReference type="Google" id="ProtNLM"/>
    </source>
</evidence>
<feature type="transmembrane region" description="Helical" evidence="6">
    <location>
        <begin position="309"/>
        <end position="328"/>
    </location>
</feature>
<protein>
    <recommendedName>
        <fullName evidence="9">Major facilitator superfamily (MFS) profile domain-containing protein</fullName>
    </recommendedName>
</protein>
<evidence type="ECO:0000313" key="8">
    <source>
        <dbReference type="Proteomes" id="UP001189429"/>
    </source>
</evidence>
<evidence type="ECO:0000256" key="4">
    <source>
        <dbReference type="ARBA" id="ARBA00022989"/>
    </source>
</evidence>
<sequence>MAPREAGRGGLEAPLLARGRGGGPPSLRPLWAVTLLEGTAFVIAMVPAFSLRFRELAKAEGLDAAATAVMLGRLQAVRSAVEFVATPTLTFWSDRTGRRPVMLLCATALTLQMLCLALARSLWAFGAVFVAFGLLSNSNGALEATCIADATEPGASRSLAFGRLYTVIGAVMVVGPLVGGWLTSIDGRVPFFAGAALCTGGVFFAAWQLPEYLSEKRHRGRVLRRSSSAEALGGVLRGSPSTTWFICASVFSALGVGAFASAQVLWLREVFGFDSRGVGSFLSLNGLLLIASQGVLLPRLLKAFSGREARLVQLGLLWTAAKLAALGLAPSTAWLWAAQIAGIGGSCAVAPLRNLCTKAVPESHQGALAGTVSGASTAAQVVGSVLGSQVSPRHPLEGACRVVPLRGRGGPLRGRRVRLQRGNP</sequence>
<comment type="caution">
    <text evidence="7">The sequence shown here is derived from an EMBL/GenBank/DDBJ whole genome shotgun (WGS) entry which is preliminary data.</text>
</comment>
<evidence type="ECO:0000313" key="7">
    <source>
        <dbReference type="EMBL" id="CAK0895075.1"/>
    </source>
</evidence>
<feature type="transmembrane region" description="Helical" evidence="6">
    <location>
        <begin position="101"/>
        <end position="119"/>
    </location>
</feature>
<keyword evidence="3 6" id="KW-0812">Transmembrane</keyword>
<comment type="subcellular location">
    <subcellularLocation>
        <location evidence="1">Membrane</location>
        <topology evidence="1">Multi-pass membrane protein</topology>
    </subcellularLocation>
</comment>
<feature type="transmembrane region" description="Helical" evidence="6">
    <location>
        <begin position="244"/>
        <end position="266"/>
    </location>
</feature>
<dbReference type="InterPro" id="IPR011701">
    <property type="entry name" value="MFS"/>
</dbReference>
<dbReference type="Gene3D" id="1.20.1250.20">
    <property type="entry name" value="MFS general substrate transporter like domains"/>
    <property type="match status" value="1"/>
</dbReference>
<evidence type="ECO:0000256" key="3">
    <source>
        <dbReference type="ARBA" id="ARBA00022692"/>
    </source>
</evidence>
<name>A0ABN9X6N9_9DINO</name>
<dbReference type="Proteomes" id="UP001189429">
    <property type="component" value="Unassembled WGS sequence"/>
</dbReference>
<gene>
    <name evidence="7" type="ORF">PCOR1329_LOCUS73938</name>
</gene>
<accession>A0ABN9X6N9</accession>
<dbReference type="SUPFAM" id="SSF103473">
    <property type="entry name" value="MFS general substrate transporter"/>
    <property type="match status" value="1"/>
</dbReference>